<dbReference type="InterPro" id="IPR050312">
    <property type="entry name" value="IolE/XylAMocC-like"/>
</dbReference>
<dbReference type="PANTHER" id="PTHR12110:SF52">
    <property type="entry name" value="XYLOSE ISOMERASE"/>
    <property type="match status" value="1"/>
</dbReference>
<evidence type="ECO:0000313" key="2">
    <source>
        <dbReference type="EMBL" id="GLR68251.1"/>
    </source>
</evidence>
<gene>
    <name evidence="2" type="ORF">GCM10010909_29320</name>
</gene>
<evidence type="ECO:0000313" key="3">
    <source>
        <dbReference type="Proteomes" id="UP001156641"/>
    </source>
</evidence>
<proteinExistence type="predicted"/>
<feature type="domain" description="Xylose isomerase-like TIM barrel" evidence="1">
    <location>
        <begin position="22"/>
        <end position="251"/>
    </location>
</feature>
<comment type="caution">
    <text evidence="2">The sequence shown here is derived from an EMBL/GenBank/DDBJ whole genome shotgun (WGS) entry which is preliminary data.</text>
</comment>
<dbReference type="EMBL" id="BSOS01000086">
    <property type="protein sequence ID" value="GLR68251.1"/>
    <property type="molecule type" value="Genomic_DNA"/>
</dbReference>
<dbReference type="Gene3D" id="3.20.20.150">
    <property type="entry name" value="Divalent-metal-dependent TIM barrel enzymes"/>
    <property type="match status" value="1"/>
</dbReference>
<dbReference type="InterPro" id="IPR036237">
    <property type="entry name" value="Xyl_isomerase-like_sf"/>
</dbReference>
<evidence type="ECO:0000259" key="1">
    <source>
        <dbReference type="Pfam" id="PF01261"/>
    </source>
</evidence>
<sequence length="266" mass="27940">MHPSLSINTLCFGAGPLDAHAAQVARLGATAISPTLEQVVDYGAAAGKMLRDSGLAVATLTHRAFAFATQEDGIVGRERLNRTIDLAETSGAQTITLTTGGRAALRWPEAANRFAAEIAPCAARARAAGIKLSLEPTSHLYADASIAHRLADTLTLARLAGIAVGIDLFACWTDSDLEDSIIAAGPDIALVQVSDYVFGDRGLPCRALPGDGAVPLDRLIPEILRTGYSGYFDLEVIGSRLQAEGAEAGLRRAGVWLTELLTARHN</sequence>
<dbReference type="SUPFAM" id="SSF51658">
    <property type="entry name" value="Xylose isomerase-like"/>
    <property type="match status" value="1"/>
</dbReference>
<keyword evidence="2" id="KW-0413">Isomerase</keyword>
<keyword evidence="3" id="KW-1185">Reference proteome</keyword>
<accession>A0ABQ6ABS8</accession>
<dbReference type="Proteomes" id="UP001156641">
    <property type="component" value="Unassembled WGS sequence"/>
</dbReference>
<dbReference type="PANTHER" id="PTHR12110">
    <property type="entry name" value="HYDROXYPYRUVATE ISOMERASE"/>
    <property type="match status" value="1"/>
</dbReference>
<protein>
    <submittedName>
        <fullName evidence="2">Xylose isomerase</fullName>
    </submittedName>
</protein>
<dbReference type="InterPro" id="IPR013022">
    <property type="entry name" value="Xyl_isomerase-like_TIM-brl"/>
</dbReference>
<dbReference type="Pfam" id="PF01261">
    <property type="entry name" value="AP_endonuc_2"/>
    <property type="match status" value="1"/>
</dbReference>
<organism evidence="2 3">
    <name type="scientific">Acidocella aquatica</name>
    <dbReference type="NCBI Taxonomy" id="1922313"/>
    <lineage>
        <taxon>Bacteria</taxon>
        <taxon>Pseudomonadati</taxon>
        <taxon>Pseudomonadota</taxon>
        <taxon>Alphaproteobacteria</taxon>
        <taxon>Acetobacterales</taxon>
        <taxon>Acidocellaceae</taxon>
        <taxon>Acidocella</taxon>
    </lineage>
</organism>
<reference evidence="3" key="1">
    <citation type="journal article" date="2019" name="Int. J. Syst. Evol. Microbiol.">
        <title>The Global Catalogue of Microorganisms (GCM) 10K type strain sequencing project: providing services to taxonomists for standard genome sequencing and annotation.</title>
        <authorList>
            <consortium name="The Broad Institute Genomics Platform"/>
            <consortium name="The Broad Institute Genome Sequencing Center for Infectious Disease"/>
            <person name="Wu L."/>
            <person name="Ma J."/>
        </authorList>
    </citation>
    <scope>NUCLEOTIDE SEQUENCE [LARGE SCALE GENOMIC DNA]</scope>
    <source>
        <strain evidence="3">NBRC 112502</strain>
    </source>
</reference>
<dbReference type="RefSeq" id="WP_284259095.1">
    <property type="nucleotide sequence ID" value="NZ_BSOS01000086.1"/>
</dbReference>
<dbReference type="GO" id="GO:0016853">
    <property type="term" value="F:isomerase activity"/>
    <property type="evidence" value="ECO:0007669"/>
    <property type="project" value="UniProtKB-KW"/>
</dbReference>
<name>A0ABQ6ABS8_9PROT</name>